<evidence type="ECO:0000256" key="1">
    <source>
        <dbReference type="SAM" id="MobiDB-lite"/>
    </source>
</evidence>
<protein>
    <submittedName>
        <fullName evidence="2">Uncharacterized protein</fullName>
    </submittedName>
</protein>
<sequence>MRLWEAVQLQREATLQEEDRSDRAPAQEEDNRKQRGLPLWDQNYVGPKLTTSYEKR</sequence>
<dbReference type="Proteomes" id="UP001153365">
    <property type="component" value="Unassembled WGS sequence"/>
</dbReference>
<comment type="caution">
    <text evidence="2">The sequence shown here is derived from an EMBL/GenBank/DDBJ whole genome shotgun (WGS) entry which is preliminary data.</text>
</comment>
<evidence type="ECO:0000313" key="3">
    <source>
        <dbReference type="Proteomes" id="UP001153365"/>
    </source>
</evidence>
<gene>
    <name evidence="2" type="ORF">PPACK8108_LOCUS26208</name>
</gene>
<evidence type="ECO:0000313" key="2">
    <source>
        <dbReference type="EMBL" id="CAH7690772.1"/>
    </source>
</evidence>
<accession>A0AAV0BV56</accession>
<organism evidence="2 3">
    <name type="scientific">Phakopsora pachyrhizi</name>
    <name type="common">Asian soybean rust disease fungus</name>
    <dbReference type="NCBI Taxonomy" id="170000"/>
    <lineage>
        <taxon>Eukaryota</taxon>
        <taxon>Fungi</taxon>
        <taxon>Dikarya</taxon>
        <taxon>Basidiomycota</taxon>
        <taxon>Pucciniomycotina</taxon>
        <taxon>Pucciniomycetes</taxon>
        <taxon>Pucciniales</taxon>
        <taxon>Phakopsoraceae</taxon>
        <taxon>Phakopsora</taxon>
    </lineage>
</organism>
<name>A0AAV0BV56_PHAPC</name>
<dbReference type="EMBL" id="CALTRL010006391">
    <property type="protein sequence ID" value="CAH7690772.1"/>
    <property type="molecule type" value="Genomic_DNA"/>
</dbReference>
<proteinExistence type="predicted"/>
<feature type="region of interest" description="Disordered" evidence="1">
    <location>
        <begin position="11"/>
        <end position="56"/>
    </location>
</feature>
<keyword evidence="3" id="KW-1185">Reference proteome</keyword>
<feature type="compositionally biased region" description="Basic and acidic residues" evidence="1">
    <location>
        <begin position="17"/>
        <end position="33"/>
    </location>
</feature>
<dbReference type="AlphaFoldDB" id="A0AAV0BV56"/>
<reference evidence="2" key="1">
    <citation type="submission" date="2022-06" db="EMBL/GenBank/DDBJ databases">
        <authorList>
            <consortium name="SYNGENTA / RWTH Aachen University"/>
        </authorList>
    </citation>
    <scope>NUCLEOTIDE SEQUENCE</scope>
</reference>